<dbReference type="WBParaSite" id="PDA_v2.g16329.t1">
    <property type="protein sequence ID" value="PDA_v2.g16329.t1"/>
    <property type="gene ID" value="PDA_v2.g16329"/>
</dbReference>
<proteinExistence type="predicted"/>
<reference evidence="2" key="1">
    <citation type="submission" date="2022-11" db="UniProtKB">
        <authorList>
            <consortium name="WormBaseParasite"/>
        </authorList>
    </citation>
    <scope>IDENTIFICATION</scope>
</reference>
<dbReference type="Proteomes" id="UP000887578">
    <property type="component" value="Unplaced"/>
</dbReference>
<dbReference type="AlphaFoldDB" id="A0A914PDS7"/>
<protein>
    <submittedName>
        <fullName evidence="2">Uncharacterized protein</fullName>
    </submittedName>
</protein>
<keyword evidence="1" id="KW-1185">Reference proteome</keyword>
<organism evidence="1 2">
    <name type="scientific">Panagrolaimus davidi</name>
    <dbReference type="NCBI Taxonomy" id="227884"/>
    <lineage>
        <taxon>Eukaryota</taxon>
        <taxon>Metazoa</taxon>
        <taxon>Ecdysozoa</taxon>
        <taxon>Nematoda</taxon>
        <taxon>Chromadorea</taxon>
        <taxon>Rhabditida</taxon>
        <taxon>Tylenchina</taxon>
        <taxon>Panagrolaimomorpha</taxon>
        <taxon>Panagrolaimoidea</taxon>
        <taxon>Panagrolaimidae</taxon>
        <taxon>Panagrolaimus</taxon>
    </lineage>
</organism>
<accession>A0A914PDS7</accession>
<evidence type="ECO:0000313" key="1">
    <source>
        <dbReference type="Proteomes" id="UP000887578"/>
    </source>
</evidence>
<name>A0A914PDS7_9BILA</name>
<evidence type="ECO:0000313" key="2">
    <source>
        <dbReference type="WBParaSite" id="PDA_v2.g16329.t1"/>
    </source>
</evidence>
<sequence length="290" mass="33673">MRGTLAFVSRVHAGERKDSRLRLAIFTSEDKKLCYIYTHIGQKSFHCIECKHKKYVYVSASVCQENPDGSEYIRLGNTKHVCKPIKFSSVKNEVIKLLKNSGLKTKVIKVDKSKIVGEADFELRLSKAGVPNGRMIIIDSKDRTKCYEYFYRKAANRYFCCKCVTVSAVVVKENDKAFIRLGQKDHTCQPVKYEAEKPIIRKPDFKIFNLTDTRRVQRLVIFTTKAQSHCYKYIYDSHNSKYFCSECFSKESKRVTAKHLKDSEGTEYILQSKMDHICEPLTFNKKDFDD</sequence>